<protein>
    <submittedName>
        <fullName evidence="2">Addiction module toxin, RelE/StbE family</fullName>
    </submittedName>
</protein>
<dbReference type="Gene3D" id="3.30.2310.20">
    <property type="entry name" value="RelE-like"/>
    <property type="match status" value="1"/>
</dbReference>
<dbReference type="KEGG" id="dsl:Dacsa_2908"/>
<dbReference type="PANTHER" id="PTHR38813:SF1">
    <property type="entry name" value="TOXIN RELE1-RELATED"/>
    <property type="match status" value="1"/>
</dbReference>
<gene>
    <name evidence="2" type="ORF">Dacsa_2908</name>
</gene>
<keyword evidence="1" id="KW-1277">Toxin-antitoxin system</keyword>
<dbReference type="EMBL" id="CP003944">
    <property type="protein sequence ID" value="AFZ51461.1"/>
    <property type="molecule type" value="Genomic_DNA"/>
</dbReference>
<name>K9YX07_DACS8</name>
<reference evidence="2" key="1">
    <citation type="submission" date="2012-04" db="EMBL/GenBank/DDBJ databases">
        <title>Finished genome of Dactylococcopsis salina PCC 8305.</title>
        <authorList>
            <consortium name="US DOE Joint Genome Institute"/>
            <person name="Gugger M."/>
            <person name="Coursin T."/>
            <person name="Rippka R."/>
            <person name="Tandeau De Marsac N."/>
            <person name="Huntemann M."/>
            <person name="Wei C.-L."/>
            <person name="Han J."/>
            <person name="Detter J.C."/>
            <person name="Han C."/>
            <person name="Tapia R."/>
            <person name="Daligault H."/>
            <person name="Chen A."/>
            <person name="Krypides N."/>
            <person name="Mavromatis K."/>
            <person name="Markowitz V."/>
            <person name="Szeto E."/>
            <person name="Ivanova N."/>
            <person name="Ovchinnikova G."/>
            <person name="Pagani I."/>
            <person name="Pati A."/>
            <person name="Goodwin L."/>
            <person name="Peters L."/>
            <person name="Pitluck S."/>
            <person name="Woyke T."/>
            <person name="Kerfeld C."/>
        </authorList>
    </citation>
    <scope>NUCLEOTIDE SEQUENCE [LARGE SCALE GENOMIC DNA]</scope>
    <source>
        <strain evidence="2">PCC 8305</strain>
    </source>
</reference>
<dbReference type="STRING" id="13035.Dacsa_2908"/>
<dbReference type="NCBIfam" id="TIGR02385">
    <property type="entry name" value="RelE_StbE"/>
    <property type="match status" value="1"/>
</dbReference>
<keyword evidence="3" id="KW-1185">Reference proteome</keyword>
<evidence type="ECO:0000313" key="3">
    <source>
        <dbReference type="Proteomes" id="UP000010482"/>
    </source>
</evidence>
<evidence type="ECO:0000313" key="2">
    <source>
        <dbReference type="EMBL" id="AFZ51461.1"/>
    </source>
</evidence>
<sequence>MSYQIEFSRRAEKNLKRLSRQDQKRISDKIDTLAQEPRPSGVEKLQGRGEDAYRIRVGMYRVLYEIRDRELVILGVAEKVHWLVK</sequence>
<organism evidence="2 3">
    <name type="scientific">Dactylococcopsis salina (strain PCC 8305)</name>
    <name type="common">Myxobactron salinum</name>
    <dbReference type="NCBI Taxonomy" id="13035"/>
    <lineage>
        <taxon>Bacteria</taxon>
        <taxon>Bacillati</taxon>
        <taxon>Cyanobacteriota</taxon>
        <taxon>Cyanophyceae</taxon>
        <taxon>Nodosilineales</taxon>
        <taxon>Cymatolegaceae</taxon>
        <taxon>Dactylococcopsis</taxon>
    </lineage>
</organism>
<dbReference type="eggNOG" id="COG2026">
    <property type="taxonomic scope" value="Bacteria"/>
</dbReference>
<evidence type="ECO:0000256" key="1">
    <source>
        <dbReference type="ARBA" id="ARBA00022649"/>
    </source>
</evidence>
<proteinExistence type="predicted"/>
<dbReference type="AlphaFoldDB" id="K9YX07"/>
<dbReference type="OrthoDB" id="163524at2"/>
<dbReference type="Proteomes" id="UP000010482">
    <property type="component" value="Chromosome"/>
</dbReference>
<dbReference type="HOGENOM" id="CLU_155761_3_0_3"/>
<dbReference type="InterPro" id="IPR052747">
    <property type="entry name" value="TA_system_RelE_toxin"/>
</dbReference>
<dbReference type="PANTHER" id="PTHR38813">
    <property type="match status" value="1"/>
</dbReference>
<dbReference type="InterPro" id="IPR007712">
    <property type="entry name" value="RelE/ParE_toxin"/>
</dbReference>
<dbReference type="RefSeq" id="WP_015230441.1">
    <property type="nucleotide sequence ID" value="NC_019780.1"/>
</dbReference>
<accession>K9YX07</accession>
<dbReference type="InterPro" id="IPR035093">
    <property type="entry name" value="RelE/ParE_toxin_dom_sf"/>
</dbReference>
<dbReference type="SUPFAM" id="SSF143011">
    <property type="entry name" value="RelE-like"/>
    <property type="match status" value="1"/>
</dbReference>
<dbReference type="Pfam" id="PF05016">
    <property type="entry name" value="ParE_toxin"/>
    <property type="match status" value="1"/>
</dbReference>